<dbReference type="EMBL" id="CP017641">
    <property type="protein sequence ID" value="APZ94798.1"/>
    <property type="molecule type" value="Genomic_DNA"/>
</dbReference>
<dbReference type="PANTHER" id="PTHR10827">
    <property type="entry name" value="RETICULOCALBIN"/>
    <property type="match status" value="1"/>
</dbReference>
<feature type="chain" id="PRO_5012953047" evidence="4">
    <location>
        <begin position="19"/>
        <end position="233"/>
    </location>
</feature>
<dbReference type="OrthoDB" id="213507at2"/>
<dbReference type="PANTHER" id="PTHR10827:SF98">
    <property type="entry name" value="45 KDA CALCIUM-BINDING PROTEIN"/>
    <property type="match status" value="1"/>
</dbReference>
<feature type="domain" description="EF-hand" evidence="5">
    <location>
        <begin position="172"/>
        <end position="207"/>
    </location>
</feature>
<feature type="compositionally biased region" description="Basic and acidic residues" evidence="3">
    <location>
        <begin position="96"/>
        <end position="112"/>
    </location>
</feature>
<name>A0A1P8WL62_9PLAN</name>
<organism evidence="6 7">
    <name type="scientific">Fuerstiella marisgermanici</name>
    <dbReference type="NCBI Taxonomy" id="1891926"/>
    <lineage>
        <taxon>Bacteria</taxon>
        <taxon>Pseudomonadati</taxon>
        <taxon>Planctomycetota</taxon>
        <taxon>Planctomycetia</taxon>
        <taxon>Planctomycetales</taxon>
        <taxon>Planctomycetaceae</taxon>
        <taxon>Fuerstiella</taxon>
    </lineage>
</organism>
<sequence precursor="true">MNVAVLFTALLLPTAATDATDSLFAALDTNGDGKVAASEISETQRPWFQRALRVADRNDDGVLSSPELSIAVSDPKPVDIAESNRRPGRRANFDITRFDRNNDGNLSKDEVPGPLRERFEQAFDRYGKDTIPIEELKKFSARRMPAAASPNKKADSKTEKLSPRPNSTMRRPSGDNAAAFFERMDRNNDGKLTATEMPERMRDNARRMNRNGDKAISKAEFIRAVEMREKRER</sequence>
<dbReference type="InterPro" id="IPR011992">
    <property type="entry name" value="EF-hand-dom_pair"/>
</dbReference>
<keyword evidence="2" id="KW-0677">Repeat</keyword>
<dbReference type="GO" id="GO:0005509">
    <property type="term" value="F:calcium ion binding"/>
    <property type="evidence" value="ECO:0007669"/>
    <property type="project" value="InterPro"/>
</dbReference>
<accession>A0A1P8WL62</accession>
<feature type="compositionally biased region" description="Basic and acidic residues" evidence="3">
    <location>
        <begin position="152"/>
        <end position="162"/>
    </location>
</feature>
<dbReference type="Pfam" id="PF13202">
    <property type="entry name" value="EF-hand_5"/>
    <property type="match status" value="4"/>
</dbReference>
<dbReference type="Gene3D" id="1.10.238.10">
    <property type="entry name" value="EF-hand"/>
    <property type="match status" value="2"/>
</dbReference>
<dbReference type="Proteomes" id="UP000187735">
    <property type="component" value="Chromosome"/>
</dbReference>
<evidence type="ECO:0000256" key="4">
    <source>
        <dbReference type="SAM" id="SignalP"/>
    </source>
</evidence>
<dbReference type="PROSITE" id="PS00018">
    <property type="entry name" value="EF_HAND_1"/>
    <property type="match status" value="3"/>
</dbReference>
<dbReference type="RefSeq" id="WP_077026056.1">
    <property type="nucleotide sequence ID" value="NZ_CP017641.1"/>
</dbReference>
<gene>
    <name evidence="6" type="ORF">Fuma_04437</name>
</gene>
<dbReference type="KEGG" id="fmr:Fuma_04437"/>
<feature type="compositionally biased region" description="Basic and acidic residues" evidence="3">
    <location>
        <begin position="197"/>
        <end position="215"/>
    </location>
</feature>
<evidence type="ECO:0000256" key="2">
    <source>
        <dbReference type="ARBA" id="ARBA00022737"/>
    </source>
</evidence>
<feature type="region of interest" description="Disordered" evidence="3">
    <location>
        <begin position="79"/>
        <end position="112"/>
    </location>
</feature>
<feature type="region of interest" description="Disordered" evidence="3">
    <location>
        <begin position="141"/>
        <end position="215"/>
    </location>
</feature>
<keyword evidence="4" id="KW-0732">Signal</keyword>
<dbReference type="InterPro" id="IPR002048">
    <property type="entry name" value="EF_hand_dom"/>
</dbReference>
<evidence type="ECO:0000259" key="5">
    <source>
        <dbReference type="PROSITE" id="PS50222"/>
    </source>
</evidence>
<dbReference type="PROSITE" id="PS50222">
    <property type="entry name" value="EF_HAND_2"/>
    <property type="match status" value="1"/>
</dbReference>
<dbReference type="AlphaFoldDB" id="A0A1P8WL62"/>
<keyword evidence="7" id="KW-1185">Reference proteome</keyword>
<dbReference type="STRING" id="1891926.Fuma_04437"/>
<evidence type="ECO:0000256" key="3">
    <source>
        <dbReference type="SAM" id="MobiDB-lite"/>
    </source>
</evidence>
<dbReference type="SUPFAM" id="SSF47473">
    <property type="entry name" value="EF-hand"/>
    <property type="match status" value="1"/>
</dbReference>
<dbReference type="InterPro" id="IPR018247">
    <property type="entry name" value="EF_Hand_1_Ca_BS"/>
</dbReference>
<reference evidence="6 7" key="1">
    <citation type="journal article" date="2016" name="Front. Microbiol.">
        <title>Fuerstia marisgermanicae gen. nov., sp. nov., an Unusual Member of the Phylum Planctomycetes from the German Wadden Sea.</title>
        <authorList>
            <person name="Kohn T."/>
            <person name="Heuer A."/>
            <person name="Jogler M."/>
            <person name="Vollmers J."/>
            <person name="Boedeker C."/>
            <person name="Bunk B."/>
            <person name="Rast P."/>
            <person name="Borchert D."/>
            <person name="Glockner I."/>
            <person name="Freese H.M."/>
            <person name="Klenk H.P."/>
            <person name="Overmann J."/>
            <person name="Kaster A.K."/>
            <person name="Rohde M."/>
            <person name="Wiegand S."/>
            <person name="Jogler C."/>
        </authorList>
    </citation>
    <scope>NUCLEOTIDE SEQUENCE [LARGE SCALE GENOMIC DNA]</scope>
    <source>
        <strain evidence="6 7">NH11</strain>
    </source>
</reference>
<feature type="signal peptide" evidence="4">
    <location>
        <begin position="1"/>
        <end position="18"/>
    </location>
</feature>
<protein>
    <submittedName>
        <fullName evidence="6">EF hand</fullName>
    </submittedName>
</protein>
<evidence type="ECO:0000313" key="6">
    <source>
        <dbReference type="EMBL" id="APZ94798.1"/>
    </source>
</evidence>
<evidence type="ECO:0000313" key="7">
    <source>
        <dbReference type="Proteomes" id="UP000187735"/>
    </source>
</evidence>
<proteinExistence type="predicted"/>
<evidence type="ECO:0000256" key="1">
    <source>
        <dbReference type="ARBA" id="ARBA00022723"/>
    </source>
</evidence>
<keyword evidence="1" id="KW-0479">Metal-binding</keyword>